<gene>
    <name evidence="1" type="ORF">EAG_08795</name>
</gene>
<proteinExistence type="predicted"/>
<evidence type="ECO:0000313" key="2">
    <source>
        <dbReference type="Proteomes" id="UP000000311"/>
    </source>
</evidence>
<organism evidence="2">
    <name type="scientific">Camponotus floridanus</name>
    <name type="common">Florida carpenter ant</name>
    <dbReference type="NCBI Taxonomy" id="104421"/>
    <lineage>
        <taxon>Eukaryota</taxon>
        <taxon>Metazoa</taxon>
        <taxon>Ecdysozoa</taxon>
        <taxon>Arthropoda</taxon>
        <taxon>Hexapoda</taxon>
        <taxon>Insecta</taxon>
        <taxon>Pterygota</taxon>
        <taxon>Neoptera</taxon>
        <taxon>Endopterygota</taxon>
        <taxon>Hymenoptera</taxon>
        <taxon>Apocrita</taxon>
        <taxon>Aculeata</taxon>
        <taxon>Formicoidea</taxon>
        <taxon>Formicidae</taxon>
        <taxon>Formicinae</taxon>
        <taxon>Camponotus</taxon>
    </lineage>
</organism>
<protein>
    <submittedName>
        <fullName evidence="1">Uncharacterized protein</fullName>
    </submittedName>
</protein>
<evidence type="ECO:0000313" key="1">
    <source>
        <dbReference type="EMBL" id="EFN71526.1"/>
    </source>
</evidence>
<dbReference type="AlphaFoldDB" id="E2A4V7"/>
<accession>E2A4V7</accession>
<dbReference type="EMBL" id="GL436754">
    <property type="protein sequence ID" value="EFN71526.1"/>
    <property type="molecule type" value="Genomic_DNA"/>
</dbReference>
<keyword evidence="2" id="KW-1185">Reference proteome</keyword>
<dbReference type="Proteomes" id="UP000000311">
    <property type="component" value="Unassembled WGS sequence"/>
</dbReference>
<dbReference type="InParanoid" id="E2A4V7"/>
<reference evidence="1 2" key="1">
    <citation type="journal article" date="2010" name="Science">
        <title>Genomic comparison of the ants Camponotus floridanus and Harpegnathos saltator.</title>
        <authorList>
            <person name="Bonasio R."/>
            <person name="Zhang G."/>
            <person name="Ye C."/>
            <person name="Mutti N.S."/>
            <person name="Fang X."/>
            <person name="Qin N."/>
            <person name="Donahue G."/>
            <person name="Yang P."/>
            <person name="Li Q."/>
            <person name="Li C."/>
            <person name="Zhang P."/>
            <person name="Huang Z."/>
            <person name="Berger S.L."/>
            <person name="Reinberg D."/>
            <person name="Wang J."/>
            <person name="Liebig J."/>
        </authorList>
    </citation>
    <scope>NUCLEOTIDE SEQUENCE [LARGE SCALE GENOMIC DNA]</scope>
    <source>
        <strain evidence="2">C129</strain>
    </source>
</reference>
<sequence length="114" mass="12516">MLDMFSDFVRSTHAYKGEHLSPSCLRNIPPLSPTVPLTLTFSRSNRIDLVASSESISSPILPRRSHPVQLPMIGALSLLRVSCDTSLRSSKVTVTIAAIRYPPEEGPVRFGPLE</sequence>
<name>E2A4V7_CAMFO</name>